<evidence type="ECO:0000256" key="1">
    <source>
        <dbReference type="ARBA" id="ARBA00001946"/>
    </source>
</evidence>
<dbReference type="SUPFAM" id="SSF81301">
    <property type="entry name" value="Nucleotidyltransferase"/>
    <property type="match status" value="1"/>
</dbReference>
<accession>A0A9D6UJT9</accession>
<evidence type="ECO:0000256" key="5">
    <source>
        <dbReference type="ARBA" id="ARBA00022723"/>
    </source>
</evidence>
<keyword evidence="5" id="KW-0479">Metal-binding</keyword>
<keyword evidence="6" id="KW-0547">Nucleotide-binding</keyword>
<gene>
    <name evidence="11" type="ORF">HZB08_01505</name>
</gene>
<dbReference type="GO" id="GO:0046872">
    <property type="term" value="F:metal ion binding"/>
    <property type="evidence" value="ECO:0007669"/>
    <property type="project" value="UniProtKB-KW"/>
</dbReference>
<evidence type="ECO:0000313" key="11">
    <source>
        <dbReference type="EMBL" id="MBI5078685.1"/>
    </source>
</evidence>
<keyword evidence="7" id="KW-0067">ATP-binding</keyword>
<dbReference type="InterPro" id="IPR043519">
    <property type="entry name" value="NT_sf"/>
</dbReference>
<evidence type="ECO:0000256" key="7">
    <source>
        <dbReference type="ARBA" id="ARBA00022840"/>
    </source>
</evidence>
<dbReference type="GO" id="GO:0016779">
    <property type="term" value="F:nucleotidyltransferase activity"/>
    <property type="evidence" value="ECO:0007669"/>
    <property type="project" value="UniProtKB-KW"/>
</dbReference>
<dbReference type="CDD" id="cd05403">
    <property type="entry name" value="NT_KNTase_like"/>
    <property type="match status" value="1"/>
</dbReference>
<feature type="domain" description="Polymerase nucleotidyl transferase" evidence="10">
    <location>
        <begin position="11"/>
        <end position="96"/>
    </location>
</feature>
<evidence type="ECO:0000256" key="6">
    <source>
        <dbReference type="ARBA" id="ARBA00022741"/>
    </source>
</evidence>
<sequence>MTKFEKIKKTLKEQKEILSREYGISEIGIFGSYVRGDEKKGSDLDLLVRINKRMGLLRFVGIENYLSDLLGVKVDLVMKEVLKPAIGKRILNEVVYV</sequence>
<dbReference type="InterPro" id="IPR002934">
    <property type="entry name" value="Polymerase_NTP_transf_dom"/>
</dbReference>
<dbReference type="Proteomes" id="UP000808761">
    <property type="component" value="Unassembled WGS sequence"/>
</dbReference>
<proteinExistence type="inferred from homology"/>
<dbReference type="AlphaFoldDB" id="A0A9D6UJT9"/>
<evidence type="ECO:0000256" key="2">
    <source>
        <dbReference type="ARBA" id="ARBA00022649"/>
    </source>
</evidence>
<evidence type="ECO:0000256" key="9">
    <source>
        <dbReference type="ARBA" id="ARBA00038276"/>
    </source>
</evidence>
<dbReference type="EMBL" id="JACRKR010000077">
    <property type="protein sequence ID" value="MBI5078685.1"/>
    <property type="molecule type" value="Genomic_DNA"/>
</dbReference>
<keyword evidence="2" id="KW-1277">Toxin-antitoxin system</keyword>
<dbReference type="GO" id="GO:0005524">
    <property type="term" value="F:ATP binding"/>
    <property type="evidence" value="ECO:0007669"/>
    <property type="project" value="UniProtKB-KW"/>
</dbReference>
<keyword evidence="4" id="KW-0548">Nucleotidyltransferase</keyword>
<organism evidence="11 12">
    <name type="scientific">Candidatus Saganbacteria bacterium</name>
    <dbReference type="NCBI Taxonomy" id="2575572"/>
    <lineage>
        <taxon>Bacteria</taxon>
        <taxon>Bacillati</taxon>
        <taxon>Saganbacteria</taxon>
    </lineage>
</organism>
<evidence type="ECO:0000259" key="10">
    <source>
        <dbReference type="Pfam" id="PF01909"/>
    </source>
</evidence>
<comment type="cofactor">
    <cofactor evidence="1">
        <name>Mg(2+)</name>
        <dbReference type="ChEBI" id="CHEBI:18420"/>
    </cofactor>
</comment>
<name>A0A9D6UJT9_UNCSA</name>
<dbReference type="PANTHER" id="PTHR33571">
    <property type="entry name" value="SSL8005 PROTEIN"/>
    <property type="match status" value="1"/>
</dbReference>
<keyword evidence="3" id="KW-0808">Transferase</keyword>
<evidence type="ECO:0000256" key="8">
    <source>
        <dbReference type="ARBA" id="ARBA00022842"/>
    </source>
</evidence>
<comment type="similarity">
    <text evidence="9">Belongs to the MntA antitoxin family.</text>
</comment>
<dbReference type="Pfam" id="PF01909">
    <property type="entry name" value="NTP_transf_2"/>
    <property type="match status" value="1"/>
</dbReference>
<keyword evidence="8" id="KW-0460">Magnesium</keyword>
<comment type="caution">
    <text evidence="11">The sequence shown here is derived from an EMBL/GenBank/DDBJ whole genome shotgun (WGS) entry which is preliminary data.</text>
</comment>
<protein>
    <submittedName>
        <fullName evidence="11">Nucleotidyltransferase family protein</fullName>
    </submittedName>
</protein>
<evidence type="ECO:0000256" key="3">
    <source>
        <dbReference type="ARBA" id="ARBA00022679"/>
    </source>
</evidence>
<dbReference type="Gene3D" id="3.30.460.10">
    <property type="entry name" value="Beta Polymerase, domain 2"/>
    <property type="match status" value="1"/>
</dbReference>
<dbReference type="InterPro" id="IPR052038">
    <property type="entry name" value="Type-VII_TA_antitoxin"/>
</dbReference>
<reference evidence="11" key="1">
    <citation type="submission" date="2020-07" db="EMBL/GenBank/DDBJ databases">
        <title>Huge and variable diversity of episymbiotic CPR bacteria and DPANN archaea in groundwater ecosystems.</title>
        <authorList>
            <person name="He C.Y."/>
            <person name="Keren R."/>
            <person name="Whittaker M."/>
            <person name="Farag I.F."/>
            <person name="Doudna J."/>
            <person name="Cate J.H.D."/>
            <person name="Banfield J.F."/>
        </authorList>
    </citation>
    <scope>NUCLEOTIDE SEQUENCE</scope>
    <source>
        <strain evidence="11">NC_groundwater_1860_Pr3_B-0.1um_51_7</strain>
    </source>
</reference>
<evidence type="ECO:0000256" key="4">
    <source>
        <dbReference type="ARBA" id="ARBA00022695"/>
    </source>
</evidence>
<evidence type="ECO:0000313" key="12">
    <source>
        <dbReference type="Proteomes" id="UP000808761"/>
    </source>
</evidence>
<dbReference type="PANTHER" id="PTHR33571:SF19">
    <property type="entry name" value="PROTEIN ADENYLYLTRANSFERASE MJ0128-RELATED"/>
    <property type="match status" value="1"/>
</dbReference>